<evidence type="ECO:0000256" key="3">
    <source>
        <dbReference type="ARBA" id="ARBA00022475"/>
    </source>
</evidence>
<feature type="transmembrane region" description="Helical" evidence="7">
    <location>
        <begin position="370"/>
        <end position="392"/>
    </location>
</feature>
<accession>A0A017RW05</accession>
<dbReference type="Proteomes" id="UP000019681">
    <property type="component" value="Unassembled WGS sequence"/>
</dbReference>
<dbReference type="STRING" id="1403537.Q428_05725"/>
<keyword evidence="4 7" id="KW-0812">Transmembrane</keyword>
<dbReference type="Gene3D" id="1.10.3860.10">
    <property type="entry name" value="Sodium:dicarboxylate symporter"/>
    <property type="match status" value="1"/>
</dbReference>
<reference evidence="8 9" key="1">
    <citation type="journal article" date="2014" name="Genome Announc.">
        <title>Draft Genome Sequence of Fervidicella metallireducens Strain AeBT, an Iron-Reducing Thermoanaerobe from the Great Artesian Basin.</title>
        <authorList>
            <person name="Patel B.K."/>
        </authorList>
    </citation>
    <scope>NUCLEOTIDE SEQUENCE [LARGE SCALE GENOMIC DNA]</scope>
    <source>
        <strain evidence="8 9">AeB</strain>
    </source>
</reference>
<protein>
    <submittedName>
        <fullName evidence="8">Amino acid:proton symporter</fullName>
    </submittedName>
</protein>
<dbReference type="GO" id="GO:0015293">
    <property type="term" value="F:symporter activity"/>
    <property type="evidence" value="ECO:0007669"/>
    <property type="project" value="UniProtKB-KW"/>
</dbReference>
<comment type="subcellular location">
    <subcellularLocation>
        <location evidence="1">Cell membrane</location>
        <topology evidence="1">Multi-pass membrane protein</topology>
    </subcellularLocation>
</comment>
<dbReference type="Pfam" id="PF00375">
    <property type="entry name" value="SDF"/>
    <property type="match status" value="1"/>
</dbReference>
<dbReference type="SUPFAM" id="SSF118215">
    <property type="entry name" value="Proton glutamate symport protein"/>
    <property type="match status" value="1"/>
</dbReference>
<evidence type="ECO:0000256" key="6">
    <source>
        <dbReference type="ARBA" id="ARBA00023136"/>
    </source>
</evidence>
<dbReference type="PRINTS" id="PR00173">
    <property type="entry name" value="EDTRNSPORT"/>
</dbReference>
<feature type="transmembrane region" description="Helical" evidence="7">
    <location>
        <begin position="161"/>
        <end position="177"/>
    </location>
</feature>
<dbReference type="PANTHER" id="PTHR42865">
    <property type="entry name" value="PROTON/GLUTAMATE-ASPARTATE SYMPORTER"/>
    <property type="match status" value="1"/>
</dbReference>
<gene>
    <name evidence="8" type="ORF">Q428_05725</name>
</gene>
<evidence type="ECO:0000256" key="1">
    <source>
        <dbReference type="ARBA" id="ARBA00004651"/>
    </source>
</evidence>
<dbReference type="InterPro" id="IPR001991">
    <property type="entry name" value="Na-dicarboxylate_symporter"/>
</dbReference>
<dbReference type="GO" id="GO:0006835">
    <property type="term" value="P:dicarboxylic acid transport"/>
    <property type="evidence" value="ECO:0007669"/>
    <property type="project" value="TreeGrafter"/>
</dbReference>
<keyword evidence="3" id="KW-1003">Cell membrane</keyword>
<evidence type="ECO:0000256" key="7">
    <source>
        <dbReference type="SAM" id="Phobius"/>
    </source>
</evidence>
<dbReference type="GO" id="GO:0005886">
    <property type="term" value="C:plasma membrane"/>
    <property type="evidence" value="ECO:0007669"/>
    <property type="project" value="UniProtKB-SubCell"/>
</dbReference>
<organism evidence="8 9">
    <name type="scientific">Fervidicella metallireducens AeB</name>
    <dbReference type="NCBI Taxonomy" id="1403537"/>
    <lineage>
        <taxon>Bacteria</taxon>
        <taxon>Bacillati</taxon>
        <taxon>Bacillota</taxon>
        <taxon>Clostridia</taxon>
        <taxon>Eubacteriales</taxon>
        <taxon>Clostridiaceae</taxon>
        <taxon>Fervidicella</taxon>
    </lineage>
</organism>
<evidence type="ECO:0000313" key="9">
    <source>
        <dbReference type="Proteomes" id="UP000019681"/>
    </source>
</evidence>
<feature type="transmembrane region" description="Helical" evidence="7">
    <location>
        <begin position="52"/>
        <end position="77"/>
    </location>
</feature>
<feature type="transmembrane region" description="Helical" evidence="7">
    <location>
        <begin position="28"/>
        <end position="46"/>
    </location>
</feature>
<dbReference type="InterPro" id="IPR036458">
    <property type="entry name" value="Na:dicarbo_symporter_sf"/>
</dbReference>
<keyword evidence="5 7" id="KW-1133">Transmembrane helix</keyword>
<keyword evidence="2" id="KW-0813">Transport</keyword>
<feature type="transmembrane region" description="Helical" evidence="7">
    <location>
        <begin position="6"/>
        <end position="21"/>
    </location>
</feature>
<feature type="transmembrane region" description="Helical" evidence="7">
    <location>
        <begin position="97"/>
        <end position="118"/>
    </location>
</feature>
<dbReference type="PANTHER" id="PTHR42865:SF7">
    <property type="entry name" value="PROTON_GLUTAMATE-ASPARTATE SYMPORTER"/>
    <property type="match status" value="1"/>
</dbReference>
<sequence>MNQIYIVIIVSLISFGFLHLLKNKKVGFGIRTLIAMLLGAVIGTIFKENTKLLYPIGSTYVSLIKMVVIPLVMSTIISSMTSLKNPKQLKSIGFKTITSLLLTTAAATIVGIIVGNLMKVGKGMNFIGDASFKAKEVPSFVEVLMNMVPKNPIASMAEGKIIPVVVFSLFLATAIIIEGHKNPNTVKAVKEFIDSFEKIMFRITKMIMKLTPYGVLSLLATVSSEYGLEVLLPLIKVIIALYIACFLHIILVHGGLLTFVVKVNPLRFFKKIYPAQVVAFSTQSSYGTLPVTLKVLTDNVKISEKIASFTAPMGATIGMNACGGIYPAIVAVFVANIFNLNLTFSHYVLLVFTTIISSIGIAGVPGTATMAAVVVLSTLGLPIEGLGMLLGIDVILDMARTMTNVTGAAVTTLIVANSEKEFDRHAFNSNLDKELEISA</sequence>
<feature type="transmembrane region" description="Helical" evidence="7">
    <location>
        <begin position="234"/>
        <end position="260"/>
    </location>
</feature>
<keyword evidence="9" id="KW-1185">Reference proteome</keyword>
<feature type="transmembrane region" description="Helical" evidence="7">
    <location>
        <begin position="347"/>
        <end position="364"/>
    </location>
</feature>
<dbReference type="AlphaFoldDB" id="A0A017RW05"/>
<feature type="transmembrane region" description="Helical" evidence="7">
    <location>
        <begin position="210"/>
        <end position="228"/>
    </location>
</feature>
<name>A0A017RW05_9CLOT</name>
<comment type="caution">
    <text evidence="8">The sequence shown here is derived from an EMBL/GenBank/DDBJ whole genome shotgun (WGS) entry which is preliminary data.</text>
</comment>
<evidence type="ECO:0000256" key="4">
    <source>
        <dbReference type="ARBA" id="ARBA00022692"/>
    </source>
</evidence>
<evidence type="ECO:0000256" key="2">
    <source>
        <dbReference type="ARBA" id="ARBA00022448"/>
    </source>
</evidence>
<evidence type="ECO:0000256" key="5">
    <source>
        <dbReference type="ARBA" id="ARBA00022989"/>
    </source>
</evidence>
<dbReference type="RefSeq" id="WP_242847779.1">
    <property type="nucleotide sequence ID" value="NZ_AZQP01000012.1"/>
</dbReference>
<feature type="transmembrane region" description="Helical" evidence="7">
    <location>
        <begin position="313"/>
        <end position="335"/>
    </location>
</feature>
<evidence type="ECO:0000313" key="8">
    <source>
        <dbReference type="EMBL" id="EYE88872.1"/>
    </source>
</evidence>
<dbReference type="EMBL" id="AZQP01000012">
    <property type="protein sequence ID" value="EYE88872.1"/>
    <property type="molecule type" value="Genomic_DNA"/>
</dbReference>
<feature type="transmembrane region" description="Helical" evidence="7">
    <location>
        <begin position="272"/>
        <end position="293"/>
    </location>
</feature>
<proteinExistence type="predicted"/>
<keyword evidence="6 7" id="KW-0472">Membrane</keyword>